<dbReference type="Proteomes" id="UP000192902">
    <property type="component" value="Chromosome"/>
</dbReference>
<dbReference type="EMBL" id="CP020867">
    <property type="protein sequence ID" value="ARJ56398.1"/>
    <property type="molecule type" value="Genomic_DNA"/>
</dbReference>
<dbReference type="GO" id="GO:0006629">
    <property type="term" value="P:lipid metabolic process"/>
    <property type="evidence" value="ECO:0007669"/>
    <property type="project" value="InterPro"/>
</dbReference>
<proteinExistence type="predicted"/>
<accession>A0A1W6BWD4</accession>
<evidence type="ECO:0008006" key="3">
    <source>
        <dbReference type="Google" id="ProtNLM"/>
    </source>
</evidence>
<dbReference type="InterPro" id="IPR017946">
    <property type="entry name" value="PLC-like_Pdiesterase_TIM-brl"/>
</dbReference>
<gene>
    <name evidence="1" type="ORF">CCUN_0781</name>
</gene>
<organism evidence="1 2">
    <name type="scientific">Campylobacter cuniculorum DSM 23162 = LMG 24588</name>
    <dbReference type="NCBI Taxonomy" id="1121267"/>
    <lineage>
        <taxon>Bacteria</taxon>
        <taxon>Pseudomonadati</taxon>
        <taxon>Campylobacterota</taxon>
        <taxon>Epsilonproteobacteria</taxon>
        <taxon>Campylobacterales</taxon>
        <taxon>Campylobacteraceae</taxon>
        <taxon>Campylobacter</taxon>
    </lineage>
</organism>
<dbReference type="AlphaFoldDB" id="A0A1W6BWD4"/>
<evidence type="ECO:0000313" key="1">
    <source>
        <dbReference type="EMBL" id="ARJ56398.1"/>
    </source>
</evidence>
<name>A0A1W6BWD4_9BACT</name>
<sequence length="212" mass="25010">MLLLAHRGFWQENIEKNTLKAFKKSFENNYGIETDIRDYGGGDLVVSHDIADKNALNLKNLLALYKKYPLECPLALNIKADGLQFALKQVLEEYKITNYFVFDMSIPDTLAYIDLNFKVFVRQSELEPKPCLYEKADGIWLDEFYTHWIDKEIIKNHLKQGKKVCIVSPELHCRDFIKEWEEYKKIDLELNPRENLMLCTDYPQKAKDFFNV</sequence>
<reference evidence="1 2" key="1">
    <citation type="submission" date="2017-04" db="EMBL/GenBank/DDBJ databases">
        <title>Complete genome sequence of the Campylobacter cuniculorum type strain LMG24588.</title>
        <authorList>
            <person name="Miller W.G."/>
            <person name="Yee E."/>
            <person name="Revez J."/>
            <person name="Bono J.L."/>
            <person name="Rossi M."/>
        </authorList>
    </citation>
    <scope>NUCLEOTIDE SEQUENCE [LARGE SCALE GENOMIC DNA]</scope>
    <source>
        <strain evidence="1 2">LMG 24588</strain>
    </source>
</reference>
<dbReference type="RefSeq" id="WP_085296635.1">
    <property type="nucleotide sequence ID" value="NZ_CP020867.1"/>
</dbReference>
<dbReference type="Gene3D" id="3.20.20.190">
    <property type="entry name" value="Phosphatidylinositol (PI) phosphodiesterase"/>
    <property type="match status" value="1"/>
</dbReference>
<protein>
    <recommendedName>
        <fullName evidence="3">Glycerophosphodiester phosphodiesterase</fullName>
    </recommendedName>
</protein>
<evidence type="ECO:0000313" key="2">
    <source>
        <dbReference type="Proteomes" id="UP000192902"/>
    </source>
</evidence>
<dbReference type="STRING" id="1121267.CCUN_0781"/>
<dbReference type="eggNOG" id="COG0584">
    <property type="taxonomic scope" value="Bacteria"/>
</dbReference>
<dbReference type="GO" id="GO:0008081">
    <property type="term" value="F:phosphoric diester hydrolase activity"/>
    <property type="evidence" value="ECO:0007669"/>
    <property type="project" value="InterPro"/>
</dbReference>
<dbReference type="KEGG" id="ccun:CCUN_0781"/>
<dbReference type="SUPFAM" id="SSF51695">
    <property type="entry name" value="PLC-like phosphodiesterases"/>
    <property type="match status" value="1"/>
</dbReference>